<dbReference type="SUPFAM" id="SSF47598">
    <property type="entry name" value="Ribbon-helix-helix"/>
    <property type="match status" value="1"/>
</dbReference>
<dbReference type="InterPro" id="IPR010985">
    <property type="entry name" value="Ribbon_hlx_hlx"/>
</dbReference>
<dbReference type="Gene3D" id="1.10.1220.10">
    <property type="entry name" value="Met repressor-like"/>
    <property type="match status" value="1"/>
</dbReference>
<reference evidence="2" key="1">
    <citation type="journal article" date="2021" name="PeerJ">
        <title>Extensive microbial diversity within the chicken gut microbiome revealed by metagenomics and culture.</title>
        <authorList>
            <person name="Gilroy R."/>
            <person name="Ravi A."/>
            <person name="Getino M."/>
            <person name="Pursley I."/>
            <person name="Horton D.L."/>
            <person name="Alikhan N.F."/>
            <person name="Baker D."/>
            <person name="Gharbi K."/>
            <person name="Hall N."/>
            <person name="Watson M."/>
            <person name="Adriaenssens E.M."/>
            <person name="Foster-Nyarko E."/>
            <person name="Jarju S."/>
            <person name="Secka A."/>
            <person name="Antonio M."/>
            <person name="Oren A."/>
            <person name="Chaudhuri R.R."/>
            <person name="La Ragione R."/>
            <person name="Hildebrand F."/>
            <person name="Pallen M.J."/>
        </authorList>
    </citation>
    <scope>NUCLEOTIDE SEQUENCE</scope>
    <source>
        <strain evidence="2">316</strain>
    </source>
</reference>
<gene>
    <name evidence="2" type="ORF">K8W01_14950</name>
</gene>
<sequence>MQQGQRGWPKLMLRLPPDIKIWIEDQAAKHATSQNSEIIRSIRERMERAKPTTGESLQATAPAVGPNDTALQGGPEIHG</sequence>
<name>A0A921JG66_9HYPH</name>
<dbReference type="AlphaFoldDB" id="A0A921JG66"/>
<evidence type="ECO:0000256" key="1">
    <source>
        <dbReference type="SAM" id="MobiDB-lite"/>
    </source>
</evidence>
<evidence type="ECO:0008006" key="4">
    <source>
        <dbReference type="Google" id="ProtNLM"/>
    </source>
</evidence>
<accession>A0A921JG66</accession>
<evidence type="ECO:0000313" key="3">
    <source>
        <dbReference type="Proteomes" id="UP000742631"/>
    </source>
</evidence>
<proteinExistence type="predicted"/>
<dbReference type="GO" id="GO:0006355">
    <property type="term" value="P:regulation of DNA-templated transcription"/>
    <property type="evidence" value="ECO:0007669"/>
    <property type="project" value="InterPro"/>
</dbReference>
<dbReference type="InterPro" id="IPR013321">
    <property type="entry name" value="Arc_rbn_hlx_hlx"/>
</dbReference>
<protein>
    <recommendedName>
        <fullName evidence="4">Arc family DNA-binding protein</fullName>
    </recommendedName>
</protein>
<organism evidence="2 3">
    <name type="scientific">Methylorubrum populi</name>
    <dbReference type="NCBI Taxonomy" id="223967"/>
    <lineage>
        <taxon>Bacteria</taxon>
        <taxon>Pseudomonadati</taxon>
        <taxon>Pseudomonadota</taxon>
        <taxon>Alphaproteobacteria</taxon>
        <taxon>Hyphomicrobiales</taxon>
        <taxon>Methylobacteriaceae</taxon>
        <taxon>Methylorubrum</taxon>
    </lineage>
</organism>
<feature type="compositionally biased region" description="Basic and acidic residues" evidence="1">
    <location>
        <begin position="40"/>
        <end position="50"/>
    </location>
</feature>
<evidence type="ECO:0000313" key="2">
    <source>
        <dbReference type="EMBL" id="HJE24952.1"/>
    </source>
</evidence>
<comment type="caution">
    <text evidence="2">The sequence shown here is derived from an EMBL/GenBank/DDBJ whole genome shotgun (WGS) entry which is preliminary data.</text>
</comment>
<dbReference type="Proteomes" id="UP000742631">
    <property type="component" value="Unassembled WGS sequence"/>
</dbReference>
<feature type="region of interest" description="Disordered" evidence="1">
    <location>
        <begin position="28"/>
        <end position="79"/>
    </location>
</feature>
<dbReference type="EMBL" id="DYYG01000043">
    <property type="protein sequence ID" value="HJE24952.1"/>
    <property type="molecule type" value="Genomic_DNA"/>
</dbReference>
<reference evidence="2" key="2">
    <citation type="submission" date="2021-09" db="EMBL/GenBank/DDBJ databases">
        <authorList>
            <person name="Gilroy R."/>
        </authorList>
    </citation>
    <scope>NUCLEOTIDE SEQUENCE</scope>
    <source>
        <strain evidence="2">316</strain>
    </source>
</reference>